<reference evidence="4" key="1">
    <citation type="submission" date="2022-03" db="EMBL/GenBank/DDBJ databases">
        <title>Cryobacterium sp. nov. strain ZS14-85, isolated from Antarctic soil.</title>
        <authorList>
            <person name="Li J."/>
            <person name="Niu G."/>
        </authorList>
    </citation>
    <scope>NUCLEOTIDE SEQUENCE</scope>
    <source>
        <strain evidence="4">ZS14-85</strain>
    </source>
</reference>
<keyword evidence="5" id="KW-1185">Reference proteome</keyword>
<organism evidence="4 5">
    <name type="scientific">Cryobacterium zhongshanensis</name>
    <dbReference type="NCBI Taxonomy" id="2928153"/>
    <lineage>
        <taxon>Bacteria</taxon>
        <taxon>Bacillati</taxon>
        <taxon>Actinomycetota</taxon>
        <taxon>Actinomycetes</taxon>
        <taxon>Micrococcales</taxon>
        <taxon>Microbacteriaceae</taxon>
        <taxon>Cryobacterium</taxon>
    </lineage>
</organism>
<dbReference type="GO" id="GO:0008299">
    <property type="term" value="P:isoprenoid biosynthetic process"/>
    <property type="evidence" value="ECO:0007669"/>
    <property type="project" value="UniProtKB-ARBA"/>
</dbReference>
<dbReference type="EMBL" id="JALGAR010000003">
    <property type="protein sequence ID" value="MCI4658646.1"/>
    <property type="molecule type" value="Genomic_DNA"/>
</dbReference>
<keyword evidence="2" id="KW-0808">Transferase</keyword>
<dbReference type="RefSeq" id="WP_243012328.1">
    <property type="nucleotide sequence ID" value="NZ_JALGAR010000003.1"/>
</dbReference>
<dbReference type="SFLD" id="SFLDG01018">
    <property type="entry name" value="Squalene/Phytoene_Synthase_Lik"/>
    <property type="match status" value="1"/>
</dbReference>
<proteinExistence type="predicted"/>
<sequence length="359" mass="37116">MTDTRRVAPTSPTSPTPPARPDASRTQATSGTTGAAGSADAASSASASSASASSASASSAGASGRPTAATGAQLEKYTAAALASAAQVIGVYSTSFGLACRLLGPRERSQVTSIYALVRVADEIVDGAASQAGLPTAAQRTTLDELEAETLRAIDTGFSTNLIVHAFADTARATGIDARLTAPFFASMRRDLDSAPFDAAGIAEYIYGSAEVVGLMCLRSFLQQTERSDAELRMLSAGSRSLGAAFQKVNFLRDIAADRDDLGRNYFPGVNLLTMTDAEKNLLLDDMDADLDAAARALPLLPLGSRRAVATAHGLFSSLAVKLRETPARALLSTRVRVSDPEKVMIALGAALGPGAWKK</sequence>
<dbReference type="PANTHER" id="PTHR31480">
    <property type="entry name" value="BIFUNCTIONAL LYCOPENE CYCLASE/PHYTOENE SYNTHASE"/>
    <property type="match status" value="1"/>
</dbReference>
<name>A0AA41QVV2_9MICO</name>
<dbReference type="Pfam" id="PF00494">
    <property type="entry name" value="SQS_PSY"/>
    <property type="match status" value="1"/>
</dbReference>
<evidence type="ECO:0000256" key="2">
    <source>
        <dbReference type="ARBA" id="ARBA00022679"/>
    </source>
</evidence>
<dbReference type="Gene3D" id="1.10.600.10">
    <property type="entry name" value="Farnesyl Diphosphate Synthase"/>
    <property type="match status" value="1"/>
</dbReference>
<evidence type="ECO:0000256" key="1">
    <source>
        <dbReference type="ARBA" id="ARBA00004684"/>
    </source>
</evidence>
<dbReference type="InterPro" id="IPR019845">
    <property type="entry name" value="Squalene/phytoene_synthase_CS"/>
</dbReference>
<gene>
    <name evidence="4" type="ORF">MQH31_12595</name>
</gene>
<dbReference type="PROSITE" id="PS01045">
    <property type="entry name" value="SQUALEN_PHYTOEN_SYN_2"/>
    <property type="match status" value="1"/>
</dbReference>
<comment type="caution">
    <text evidence="4">The sequence shown here is derived from an EMBL/GenBank/DDBJ whole genome shotgun (WGS) entry which is preliminary data.</text>
</comment>
<dbReference type="GO" id="GO:0016765">
    <property type="term" value="F:transferase activity, transferring alkyl or aryl (other than methyl) groups"/>
    <property type="evidence" value="ECO:0007669"/>
    <property type="project" value="InterPro"/>
</dbReference>
<feature type="compositionally biased region" description="Low complexity" evidence="3">
    <location>
        <begin position="24"/>
        <end position="67"/>
    </location>
</feature>
<dbReference type="InterPro" id="IPR008949">
    <property type="entry name" value="Isoprenoid_synthase_dom_sf"/>
</dbReference>
<evidence type="ECO:0000313" key="4">
    <source>
        <dbReference type="EMBL" id="MCI4658646.1"/>
    </source>
</evidence>
<dbReference type="Proteomes" id="UP001165341">
    <property type="component" value="Unassembled WGS sequence"/>
</dbReference>
<evidence type="ECO:0000256" key="3">
    <source>
        <dbReference type="SAM" id="MobiDB-lite"/>
    </source>
</evidence>
<evidence type="ECO:0000313" key="5">
    <source>
        <dbReference type="Proteomes" id="UP001165341"/>
    </source>
</evidence>
<dbReference type="SUPFAM" id="SSF48576">
    <property type="entry name" value="Terpenoid synthases"/>
    <property type="match status" value="1"/>
</dbReference>
<dbReference type="SFLD" id="SFLDS00005">
    <property type="entry name" value="Isoprenoid_Synthase_Type_I"/>
    <property type="match status" value="1"/>
</dbReference>
<accession>A0AA41QVV2</accession>
<dbReference type="AlphaFoldDB" id="A0AA41QVV2"/>
<feature type="region of interest" description="Disordered" evidence="3">
    <location>
        <begin position="1"/>
        <end position="67"/>
    </location>
</feature>
<protein>
    <submittedName>
        <fullName evidence="4">Squalene/phytoene synthase family protein</fullName>
    </submittedName>
</protein>
<comment type="pathway">
    <text evidence="1">Carotenoid biosynthesis; phytoene biosynthesis.</text>
</comment>
<dbReference type="InterPro" id="IPR002060">
    <property type="entry name" value="Squ/phyt_synthse"/>
</dbReference>